<dbReference type="Proteomes" id="UP000325577">
    <property type="component" value="Linkage Group LG5"/>
</dbReference>
<dbReference type="InterPro" id="IPR038765">
    <property type="entry name" value="Papain-like_cys_pep_sf"/>
</dbReference>
<gene>
    <name evidence="1" type="ORF">F0562_011825</name>
</gene>
<proteinExistence type="predicted"/>
<dbReference type="EMBL" id="CM018048">
    <property type="protein sequence ID" value="KAA8521170.1"/>
    <property type="molecule type" value="Genomic_DNA"/>
</dbReference>
<evidence type="ECO:0000313" key="1">
    <source>
        <dbReference type="EMBL" id="KAA8521170.1"/>
    </source>
</evidence>
<accession>A0A5J4ZRW6</accession>
<protein>
    <submittedName>
        <fullName evidence="1">Uncharacterized protein</fullName>
    </submittedName>
</protein>
<reference evidence="1 2" key="1">
    <citation type="submission" date="2019-09" db="EMBL/GenBank/DDBJ databases">
        <title>A chromosome-level genome assembly of the Chinese tupelo Nyssa sinensis.</title>
        <authorList>
            <person name="Yang X."/>
            <person name="Kang M."/>
            <person name="Yang Y."/>
            <person name="Xiong H."/>
            <person name="Wang M."/>
            <person name="Zhang Z."/>
            <person name="Wang Z."/>
            <person name="Wu H."/>
            <person name="Ma T."/>
            <person name="Liu J."/>
            <person name="Xi Z."/>
        </authorList>
    </citation>
    <scope>NUCLEOTIDE SEQUENCE [LARGE SCALE GENOMIC DNA]</scope>
    <source>
        <strain evidence="1">J267</strain>
        <tissue evidence="1">Leaf</tissue>
    </source>
</reference>
<organism evidence="1 2">
    <name type="scientific">Nyssa sinensis</name>
    <dbReference type="NCBI Taxonomy" id="561372"/>
    <lineage>
        <taxon>Eukaryota</taxon>
        <taxon>Viridiplantae</taxon>
        <taxon>Streptophyta</taxon>
        <taxon>Embryophyta</taxon>
        <taxon>Tracheophyta</taxon>
        <taxon>Spermatophyta</taxon>
        <taxon>Magnoliopsida</taxon>
        <taxon>eudicotyledons</taxon>
        <taxon>Gunneridae</taxon>
        <taxon>Pentapetalae</taxon>
        <taxon>asterids</taxon>
        <taxon>Cornales</taxon>
        <taxon>Nyssaceae</taxon>
        <taxon>Nyssa</taxon>
    </lineage>
</organism>
<keyword evidence="2" id="KW-1185">Reference proteome</keyword>
<dbReference type="AlphaFoldDB" id="A0A5J4ZRW6"/>
<name>A0A5J4ZRW6_9ASTE</name>
<sequence length="78" mass="9042">MKPSSPLFTSTMEQPKRQKSIKDILKQCTLLQPMKFGKLVSLSEQQLVDCDHEERAGEEAIDMEDFFFEGIACRYKQL</sequence>
<dbReference type="SUPFAM" id="SSF54001">
    <property type="entry name" value="Cysteine proteinases"/>
    <property type="match status" value="1"/>
</dbReference>
<evidence type="ECO:0000313" key="2">
    <source>
        <dbReference type="Proteomes" id="UP000325577"/>
    </source>
</evidence>